<dbReference type="Proteomes" id="UP000267096">
    <property type="component" value="Unassembled WGS sequence"/>
</dbReference>
<protein>
    <submittedName>
        <fullName evidence="2">Uncharacterized protein</fullName>
    </submittedName>
</protein>
<accession>A0A3P6R452</accession>
<reference evidence="2 3" key="1">
    <citation type="submission" date="2018-11" db="EMBL/GenBank/DDBJ databases">
        <authorList>
            <consortium name="Pathogen Informatics"/>
        </authorList>
    </citation>
    <scope>NUCLEOTIDE SEQUENCE [LARGE SCALE GENOMIC DNA]</scope>
</reference>
<dbReference type="AlphaFoldDB" id="A0A3P6R452"/>
<evidence type="ECO:0000256" key="1">
    <source>
        <dbReference type="SAM" id="MobiDB-lite"/>
    </source>
</evidence>
<evidence type="ECO:0000313" key="2">
    <source>
        <dbReference type="EMBL" id="VDK36848.1"/>
    </source>
</evidence>
<sequence>MRPIMRLKWLQNGRRSRRRSRRKLKRAKCNIKQTYTHFHKLKSTMDVFR</sequence>
<organism evidence="2 3">
    <name type="scientific">Anisakis simplex</name>
    <name type="common">Herring worm</name>
    <dbReference type="NCBI Taxonomy" id="6269"/>
    <lineage>
        <taxon>Eukaryota</taxon>
        <taxon>Metazoa</taxon>
        <taxon>Ecdysozoa</taxon>
        <taxon>Nematoda</taxon>
        <taxon>Chromadorea</taxon>
        <taxon>Rhabditida</taxon>
        <taxon>Spirurina</taxon>
        <taxon>Ascaridomorpha</taxon>
        <taxon>Ascaridoidea</taxon>
        <taxon>Anisakidae</taxon>
        <taxon>Anisakis</taxon>
        <taxon>Anisakis simplex complex</taxon>
    </lineage>
</organism>
<feature type="region of interest" description="Disordered" evidence="1">
    <location>
        <begin position="1"/>
        <end position="25"/>
    </location>
</feature>
<feature type="compositionally biased region" description="Basic residues" evidence="1">
    <location>
        <begin position="14"/>
        <end position="25"/>
    </location>
</feature>
<gene>
    <name evidence="2" type="ORF">ASIM_LOCUS9110</name>
</gene>
<proteinExistence type="predicted"/>
<keyword evidence="3" id="KW-1185">Reference proteome</keyword>
<evidence type="ECO:0000313" key="3">
    <source>
        <dbReference type="Proteomes" id="UP000267096"/>
    </source>
</evidence>
<dbReference type="EMBL" id="UYRR01026759">
    <property type="protein sequence ID" value="VDK36848.1"/>
    <property type="molecule type" value="Genomic_DNA"/>
</dbReference>
<name>A0A3P6R452_ANISI</name>